<accession>A0A812TNA6</accession>
<evidence type="ECO:0000313" key="1">
    <source>
        <dbReference type="EMBL" id="CAE7530062.1"/>
    </source>
</evidence>
<sequence length="354" mass="38639">MQVLVLPASFVNVGYGVVSRPQQIQQVQQLQQLQQVPGNGESVAASRSQCVQAGPPPGCRQPGLQTGLQAACTSRMQESQEAGKKAALKFNTSEQKRINNDLVQAGRCGTSALLRCISKNLGQMNGVNVATAFHRLTRDGDESLAGDVTFLRLMDTAELRAKQEQALQNGTMPANCCTIIAWSCAKLRAFLPSLFSVLASVAASQLGKCQAYEVTNLLWAFAEFHKYQQDAAGTLAKELQTLLDAMAENFMRRSFGDFKVQVLISAFMSASALPWSQSFSQTWLATSTFRELAVRWEELEAQAHAQVSVGLERLRVKCRPVFQNLRALASKFPDVAEVVEVVNENSASGSRSME</sequence>
<gene>
    <name evidence="1" type="ORF">SNAT2548_LOCUS29683</name>
</gene>
<comment type="caution">
    <text evidence="1">The sequence shown here is derived from an EMBL/GenBank/DDBJ whole genome shotgun (WGS) entry which is preliminary data.</text>
</comment>
<dbReference type="Proteomes" id="UP000604046">
    <property type="component" value="Unassembled WGS sequence"/>
</dbReference>
<name>A0A812TNA6_9DINO</name>
<keyword evidence="2" id="KW-1185">Reference proteome</keyword>
<evidence type="ECO:0000313" key="2">
    <source>
        <dbReference type="Proteomes" id="UP000604046"/>
    </source>
</evidence>
<reference evidence="1" key="1">
    <citation type="submission" date="2021-02" db="EMBL/GenBank/DDBJ databases">
        <authorList>
            <person name="Dougan E. K."/>
            <person name="Rhodes N."/>
            <person name="Thang M."/>
            <person name="Chan C."/>
        </authorList>
    </citation>
    <scope>NUCLEOTIDE SEQUENCE</scope>
</reference>
<dbReference type="AlphaFoldDB" id="A0A812TNA6"/>
<dbReference type="OrthoDB" id="448155at2759"/>
<organism evidence="1 2">
    <name type="scientific">Symbiodinium natans</name>
    <dbReference type="NCBI Taxonomy" id="878477"/>
    <lineage>
        <taxon>Eukaryota</taxon>
        <taxon>Sar</taxon>
        <taxon>Alveolata</taxon>
        <taxon>Dinophyceae</taxon>
        <taxon>Suessiales</taxon>
        <taxon>Symbiodiniaceae</taxon>
        <taxon>Symbiodinium</taxon>
    </lineage>
</organism>
<proteinExistence type="predicted"/>
<protein>
    <submittedName>
        <fullName evidence="1">Uncharacterized protein</fullName>
    </submittedName>
</protein>
<dbReference type="EMBL" id="CAJNDS010002572">
    <property type="protein sequence ID" value="CAE7530062.1"/>
    <property type="molecule type" value="Genomic_DNA"/>
</dbReference>